<feature type="compositionally biased region" description="Polar residues" evidence="1">
    <location>
        <begin position="1"/>
        <end position="19"/>
    </location>
</feature>
<dbReference type="EMBL" id="KB870805">
    <property type="protein sequence ID" value="EOA36857.1"/>
    <property type="molecule type" value="Genomic_DNA"/>
</dbReference>
<organism evidence="3 4">
    <name type="scientific">Capsella rubella</name>
    <dbReference type="NCBI Taxonomy" id="81985"/>
    <lineage>
        <taxon>Eukaryota</taxon>
        <taxon>Viridiplantae</taxon>
        <taxon>Streptophyta</taxon>
        <taxon>Embryophyta</taxon>
        <taxon>Tracheophyta</taxon>
        <taxon>Spermatophyta</taxon>
        <taxon>Magnoliopsida</taxon>
        <taxon>eudicotyledons</taxon>
        <taxon>Gunneridae</taxon>
        <taxon>Pentapetalae</taxon>
        <taxon>rosids</taxon>
        <taxon>malvids</taxon>
        <taxon>Brassicales</taxon>
        <taxon>Brassicaceae</taxon>
        <taxon>Camelineae</taxon>
        <taxon>Capsella</taxon>
    </lineage>
</organism>
<evidence type="ECO:0000313" key="4">
    <source>
        <dbReference type="Proteomes" id="UP000029121"/>
    </source>
</evidence>
<protein>
    <recommendedName>
        <fullName evidence="2">DUF4283 domain-containing protein</fullName>
    </recommendedName>
</protein>
<keyword evidence="4" id="KW-1185">Reference proteome</keyword>
<feature type="domain" description="DUF4283" evidence="2">
    <location>
        <begin position="136"/>
        <end position="216"/>
    </location>
</feature>
<evidence type="ECO:0000256" key="1">
    <source>
        <dbReference type="SAM" id="MobiDB-lite"/>
    </source>
</evidence>
<dbReference type="eggNOG" id="KOG1075">
    <property type="taxonomic scope" value="Eukaryota"/>
</dbReference>
<accession>R0GLN0</accession>
<gene>
    <name evidence="3" type="ORF">CARUB_v10008803mg</name>
</gene>
<evidence type="ECO:0000313" key="3">
    <source>
        <dbReference type="EMBL" id="EOA36857.1"/>
    </source>
</evidence>
<dbReference type="InterPro" id="IPR025558">
    <property type="entry name" value="DUF4283"/>
</dbReference>
<dbReference type="PANTHER" id="PTHR31286">
    <property type="entry name" value="GLYCINE-RICH CELL WALL STRUCTURAL PROTEIN 1.8-LIKE"/>
    <property type="match status" value="1"/>
</dbReference>
<name>R0GLN0_9BRAS</name>
<proteinExistence type="predicted"/>
<dbReference type="Proteomes" id="UP000029121">
    <property type="component" value="Unassembled WGS sequence"/>
</dbReference>
<feature type="region of interest" description="Disordered" evidence="1">
    <location>
        <begin position="1"/>
        <end position="39"/>
    </location>
</feature>
<reference evidence="4" key="1">
    <citation type="journal article" date="2013" name="Nat. Genet.">
        <title>The Capsella rubella genome and the genomic consequences of rapid mating system evolution.</title>
        <authorList>
            <person name="Slotte T."/>
            <person name="Hazzouri K.M."/>
            <person name="Agren J.A."/>
            <person name="Koenig D."/>
            <person name="Maumus F."/>
            <person name="Guo Y.L."/>
            <person name="Steige K."/>
            <person name="Platts A.E."/>
            <person name="Escobar J.S."/>
            <person name="Newman L.K."/>
            <person name="Wang W."/>
            <person name="Mandakova T."/>
            <person name="Vello E."/>
            <person name="Smith L.M."/>
            <person name="Henz S.R."/>
            <person name="Steffen J."/>
            <person name="Takuno S."/>
            <person name="Brandvain Y."/>
            <person name="Coop G."/>
            <person name="Andolfatto P."/>
            <person name="Hu T.T."/>
            <person name="Blanchette M."/>
            <person name="Clark R.M."/>
            <person name="Quesneville H."/>
            <person name="Nordborg M."/>
            <person name="Gaut B.S."/>
            <person name="Lysak M.A."/>
            <person name="Jenkins J."/>
            <person name="Grimwood J."/>
            <person name="Chapman J."/>
            <person name="Prochnik S."/>
            <person name="Shu S."/>
            <person name="Rokhsar D."/>
            <person name="Schmutz J."/>
            <person name="Weigel D."/>
            <person name="Wright S.I."/>
        </authorList>
    </citation>
    <scope>NUCLEOTIDE SEQUENCE [LARGE SCALE GENOMIC DNA]</scope>
    <source>
        <strain evidence="4">cv. Monte Gargano</strain>
    </source>
</reference>
<evidence type="ECO:0000259" key="2">
    <source>
        <dbReference type="Pfam" id="PF14111"/>
    </source>
</evidence>
<sequence>MDSVATDSRMSSDAMNSPLATEDVTQTSHLSSPSSTAPVSTPFVPTIGAWVKPPKIIPEAVPYRHETLIPKERGKSNPDLDILPPAIKEDGQLRFPWAAKMDPSIRNLHRTTTPTYMEDGTPKVHIPNHVLLKGLENQQEYVIGQFNRCLKPSGGLINAVANRIWGKKCKIFSRKLGESSYMFHIPDAPTRARVLQRGLWHIDDCIMFVAPWTTDATLALPEITSVPVWVTLKNIPSRLYSHWGISWIASGLGEPITTDKPRLDPFLMGVAKIMVEVELEKGFPHRIAVEDKRGNATMVDVEYSWLPSKCSRCGFLGHKETRCLLLSQQGTASNLVSTVPAIPVVVEGNTSSQTTHVEAAKTSHVTTPIVAQETLVDCASLDAAVVNTGSVSACTYVSPPLSVEAAPVETTTYIHSPTVVAGHTTTTTEATTFTTALCNHTPINTEVILPSSPMVTVPFTPPRSGSLDNENVQENVLESNQFAVFDVGVYGYEMGVESSQRTRGGRTIKPTQKIQDQWITVGGRSKRGRGGRGGRG</sequence>
<dbReference type="InterPro" id="IPR040256">
    <property type="entry name" value="At4g02000-like"/>
</dbReference>
<dbReference type="PANTHER" id="PTHR31286:SF133">
    <property type="entry name" value="TA11-LIKE NON-LTR RETROELEMENT PROTEIN-RELATED"/>
    <property type="match status" value="1"/>
</dbReference>
<feature type="compositionally biased region" description="Low complexity" evidence="1">
    <location>
        <begin position="24"/>
        <end position="39"/>
    </location>
</feature>
<dbReference type="Pfam" id="PF14111">
    <property type="entry name" value="DUF4283"/>
    <property type="match status" value="1"/>
</dbReference>
<dbReference type="AlphaFoldDB" id="R0GLN0"/>